<dbReference type="GO" id="GO:0000407">
    <property type="term" value="C:phagophore assembly site"/>
    <property type="evidence" value="ECO:0007669"/>
    <property type="project" value="UniProtKB-SubCell"/>
</dbReference>
<feature type="compositionally biased region" description="Basic and acidic residues" evidence="7">
    <location>
        <begin position="253"/>
        <end position="266"/>
    </location>
</feature>
<sequence>MDRVGLKHNAQKAVFPRSRVLSHRAAAWPQMTFRRGSCSQCGTERCDREILPNSFAFAEQRSSRSTTPIMDPRFTVIVRLPFPRGDFVDPPPPDWTTAKDRVLWEVLLQPSKPVDWNALASQLDVTLPFLLQQAAWLYGHRLAQVRAEILRAGHQQPASPAPTPVTTSGSHATGGHALTRGRSSGSPVTSRLSSQQREGQGTPRPDTSTPPTSAKPQVSHSRAPSSTVPPGQIAAVRALSSKPAISHTPQGREPNDKTPMDVKYDLHTQGSAIEPPAGEESPEPMSSSESDSDSSAGPGIPFKRFGKFSLHRPRNTEMDEDEDDEESPAFLPFENVCQRPAPTVENDPGATLRQEPDKSHRTRESLHKEITATASTSTTSSGIGSTSSGYDVQRRHPRLGALSPRRTAELARLSPRHQGKRSDGTPSMGSSFSDLDDASVTQSALEEALLSHMQNGGVASRMSTFSQALRTMPLFTPGFSIEIPAGGRSSQRSSAEDLHQVARLGSRILFSPDSEMT</sequence>
<dbReference type="KEGG" id="cpw:9692104"/>
<dbReference type="Gene3D" id="1.10.10.2570">
    <property type="match status" value="1"/>
</dbReference>
<dbReference type="VEuPathDB" id="FungiDB:CPC735_058590"/>
<feature type="compositionally biased region" description="Low complexity" evidence="7">
    <location>
        <begin position="202"/>
        <end position="212"/>
    </location>
</feature>
<dbReference type="InterPro" id="IPR039113">
    <property type="entry name" value="ATG29"/>
</dbReference>
<organism evidence="9 10">
    <name type="scientific">Coccidioides posadasii (strain C735)</name>
    <name type="common">Valley fever fungus</name>
    <dbReference type="NCBI Taxonomy" id="222929"/>
    <lineage>
        <taxon>Eukaryota</taxon>
        <taxon>Fungi</taxon>
        <taxon>Dikarya</taxon>
        <taxon>Ascomycota</taxon>
        <taxon>Pezizomycotina</taxon>
        <taxon>Eurotiomycetes</taxon>
        <taxon>Eurotiomycetidae</taxon>
        <taxon>Onygenales</taxon>
        <taxon>Onygenaceae</taxon>
        <taxon>Coccidioides</taxon>
    </lineage>
</organism>
<feature type="compositionally biased region" description="Acidic residues" evidence="7">
    <location>
        <begin position="318"/>
        <end position="327"/>
    </location>
</feature>
<keyword evidence="5" id="KW-0653">Protein transport</keyword>
<dbReference type="InterPro" id="IPR039362">
    <property type="entry name" value="ATG29_sf"/>
</dbReference>
<dbReference type="GO" id="GO:0000045">
    <property type="term" value="P:autophagosome assembly"/>
    <property type="evidence" value="ECO:0007669"/>
    <property type="project" value="InterPro"/>
</dbReference>
<dbReference type="HOGENOM" id="CLU_027589_1_0_1"/>
<reference evidence="9 10" key="1">
    <citation type="journal article" date="2009" name="Genome Res.">
        <title>Comparative genomic analyses of the human fungal pathogens Coccidioides and their relatives.</title>
        <authorList>
            <person name="Sharpton T.J."/>
            <person name="Stajich J.E."/>
            <person name="Rounsley S.D."/>
            <person name="Gardner M.J."/>
            <person name="Wortman J.R."/>
            <person name="Jordar V.S."/>
            <person name="Maiti R."/>
            <person name="Kodira C.D."/>
            <person name="Neafsey D.E."/>
            <person name="Zeng Q."/>
            <person name="Hung C.-Y."/>
            <person name="McMahan C."/>
            <person name="Muszewska A."/>
            <person name="Grynberg M."/>
            <person name="Mandel M.A."/>
            <person name="Kellner E.M."/>
            <person name="Barker B.M."/>
            <person name="Galgiani J.N."/>
            <person name="Orbach M.J."/>
            <person name="Kirkland T.N."/>
            <person name="Cole G.T."/>
            <person name="Henn M.R."/>
            <person name="Birren B.W."/>
            <person name="Taylor J.W."/>
        </authorList>
    </citation>
    <scope>NUCLEOTIDE SEQUENCE [LARGE SCALE GENOMIC DNA]</scope>
    <source>
        <strain evidence="10">C735</strain>
    </source>
</reference>
<evidence type="ECO:0000256" key="3">
    <source>
        <dbReference type="ARBA" id="ARBA00013784"/>
    </source>
</evidence>
<accession>C5PIY6</accession>
<evidence type="ECO:0000256" key="2">
    <source>
        <dbReference type="ARBA" id="ARBA00010082"/>
    </source>
</evidence>
<dbReference type="Proteomes" id="UP000009084">
    <property type="component" value="Unassembled WGS sequence"/>
</dbReference>
<feature type="compositionally biased region" description="Polar residues" evidence="7">
    <location>
        <begin position="181"/>
        <end position="199"/>
    </location>
</feature>
<dbReference type="AlphaFoldDB" id="C5PIY6"/>
<dbReference type="InterPro" id="IPR040666">
    <property type="entry name" value="Atg29_N"/>
</dbReference>
<evidence type="ECO:0000313" key="9">
    <source>
        <dbReference type="EMBL" id="EER24489.1"/>
    </source>
</evidence>
<evidence type="ECO:0000256" key="6">
    <source>
        <dbReference type="ARBA" id="ARBA00023006"/>
    </source>
</evidence>
<evidence type="ECO:0000256" key="1">
    <source>
        <dbReference type="ARBA" id="ARBA00004329"/>
    </source>
</evidence>
<dbReference type="GO" id="GO:0015031">
    <property type="term" value="P:protein transport"/>
    <property type="evidence" value="ECO:0007669"/>
    <property type="project" value="UniProtKB-KW"/>
</dbReference>
<feature type="domain" description="Atg29 N-terminal" evidence="8">
    <location>
        <begin position="74"/>
        <end position="125"/>
    </location>
</feature>
<dbReference type="EMBL" id="ACFW01000049">
    <property type="protein sequence ID" value="EER24489.1"/>
    <property type="molecule type" value="Genomic_DNA"/>
</dbReference>
<gene>
    <name evidence="9" type="ORF">CPC735_058590</name>
</gene>
<feature type="region of interest" description="Disordered" evidence="7">
    <location>
        <begin position="153"/>
        <end position="229"/>
    </location>
</feature>
<keyword evidence="4" id="KW-0813">Transport</keyword>
<comment type="caution">
    <text evidence="9">The sequence shown here is derived from an EMBL/GenBank/DDBJ whole genome shotgun (WGS) entry which is preliminary data.</text>
</comment>
<dbReference type="PANTHER" id="PTHR40012:SF1">
    <property type="entry name" value="AUTOPHAGY-RELATED PROTEIN 29"/>
    <property type="match status" value="1"/>
</dbReference>
<proteinExistence type="inferred from homology"/>
<comment type="similarity">
    <text evidence="2">Belongs to the ATG29 family.</text>
</comment>
<feature type="compositionally biased region" description="Basic and acidic residues" evidence="7">
    <location>
        <begin position="354"/>
        <end position="370"/>
    </location>
</feature>
<feature type="compositionally biased region" description="Low complexity" evidence="7">
    <location>
        <begin position="371"/>
        <end position="389"/>
    </location>
</feature>
<keyword evidence="6" id="KW-0072">Autophagy</keyword>
<feature type="compositionally biased region" description="Polar residues" evidence="7">
    <location>
        <begin position="214"/>
        <end position="229"/>
    </location>
</feature>
<protein>
    <recommendedName>
        <fullName evidence="3">Autophagy-related protein 29</fullName>
    </recommendedName>
</protein>
<evidence type="ECO:0000313" key="10">
    <source>
        <dbReference type="Proteomes" id="UP000009084"/>
    </source>
</evidence>
<evidence type="ECO:0000259" key="8">
    <source>
        <dbReference type="Pfam" id="PF18388"/>
    </source>
</evidence>
<evidence type="ECO:0000256" key="4">
    <source>
        <dbReference type="ARBA" id="ARBA00022448"/>
    </source>
</evidence>
<evidence type="ECO:0000256" key="7">
    <source>
        <dbReference type="SAM" id="MobiDB-lite"/>
    </source>
</evidence>
<feature type="compositionally biased region" description="Low complexity" evidence="7">
    <location>
        <begin position="271"/>
        <end position="299"/>
    </location>
</feature>
<feature type="compositionally biased region" description="Polar residues" evidence="7">
    <location>
        <begin position="424"/>
        <end position="438"/>
    </location>
</feature>
<comment type="subcellular location">
    <subcellularLocation>
        <location evidence="1">Preautophagosomal structure</location>
    </subcellularLocation>
</comment>
<feature type="region of interest" description="Disordered" evidence="7">
    <location>
        <begin position="241"/>
        <end position="438"/>
    </location>
</feature>
<dbReference type="PANTHER" id="PTHR40012">
    <property type="entry name" value="AUTOPHAGY-RELATED PROTEIN 29"/>
    <property type="match status" value="1"/>
</dbReference>
<name>C5PIY6_COCP7</name>
<dbReference type="Pfam" id="PF18388">
    <property type="entry name" value="ATG29_N"/>
    <property type="match status" value="1"/>
</dbReference>
<evidence type="ECO:0000256" key="5">
    <source>
        <dbReference type="ARBA" id="ARBA00022927"/>
    </source>
</evidence>
<feature type="compositionally biased region" description="Basic residues" evidence="7">
    <location>
        <begin position="304"/>
        <end position="313"/>
    </location>
</feature>
<dbReference type="OrthoDB" id="21072at2759"/>